<evidence type="ECO:0000313" key="3">
    <source>
        <dbReference type="Proteomes" id="UP000230842"/>
    </source>
</evidence>
<dbReference type="RefSeq" id="WP_039343748.1">
    <property type="nucleotide sequence ID" value="NZ_PGEZ01000001.1"/>
</dbReference>
<dbReference type="EMBL" id="PGEZ01000001">
    <property type="protein sequence ID" value="PJJ56224.1"/>
    <property type="molecule type" value="Genomic_DNA"/>
</dbReference>
<dbReference type="AlphaFoldDB" id="A0A0B2BLU8"/>
<feature type="transmembrane region" description="Helical" evidence="1">
    <location>
        <begin position="39"/>
        <end position="61"/>
    </location>
</feature>
<feature type="transmembrane region" description="Helical" evidence="1">
    <location>
        <begin position="116"/>
        <end position="142"/>
    </location>
</feature>
<keyword evidence="1" id="KW-0472">Membrane</keyword>
<feature type="transmembrane region" description="Helical" evidence="1">
    <location>
        <begin position="229"/>
        <end position="249"/>
    </location>
</feature>
<keyword evidence="1" id="KW-0812">Transmembrane</keyword>
<sequence>MTAPIEPPAEAVPTAPDRTAGGWADALARQVPGLRPYGVASWLVQVGLYVVLPMLATAALVAGLEGALDPEALLGAGAVVAVGVLALTVAASDAADPRTAWVALTPLRPAERTAGLVAAASVRAGAAVLASLVVLLVLGTVGLGRTPWLLAAALLALAAHAPLLVAGAVGLARPAWTVVVRVVVPAVVLFSGALFVLVLPGFVDASTWLLPTRHAVAVGHAAVVGPVDLAVLGHVVVLLAFAAAGGWLAERAVRRSG</sequence>
<reference evidence="2 3" key="1">
    <citation type="submission" date="2017-11" db="EMBL/GenBank/DDBJ databases">
        <title>Genomic Encyclopedia of Archaeal and Bacterial Type Strains, Phase II (KMG-II): From Individual Species to Whole Genera.</title>
        <authorList>
            <person name="Goeker M."/>
        </authorList>
    </citation>
    <scope>NUCLEOTIDE SEQUENCE [LARGE SCALE GENOMIC DNA]</scope>
    <source>
        <strain evidence="2 3">DSM 27763</strain>
    </source>
</reference>
<evidence type="ECO:0008006" key="4">
    <source>
        <dbReference type="Google" id="ProtNLM"/>
    </source>
</evidence>
<comment type="caution">
    <text evidence="2">The sequence shown here is derived from an EMBL/GenBank/DDBJ whole genome shotgun (WGS) entry which is preliminary data.</text>
</comment>
<organism evidence="2 3">
    <name type="scientific">Mumia flava</name>
    <dbReference type="NCBI Taxonomy" id="1348852"/>
    <lineage>
        <taxon>Bacteria</taxon>
        <taxon>Bacillati</taxon>
        <taxon>Actinomycetota</taxon>
        <taxon>Actinomycetes</taxon>
        <taxon>Propionibacteriales</taxon>
        <taxon>Nocardioidaceae</taxon>
        <taxon>Mumia</taxon>
    </lineage>
</organism>
<accession>A0A0B2BLU8</accession>
<feature type="transmembrane region" description="Helical" evidence="1">
    <location>
        <begin position="73"/>
        <end position="95"/>
    </location>
</feature>
<keyword evidence="3" id="KW-1185">Reference proteome</keyword>
<evidence type="ECO:0000256" key="1">
    <source>
        <dbReference type="SAM" id="Phobius"/>
    </source>
</evidence>
<gene>
    <name evidence="2" type="ORF">CLV56_0428</name>
</gene>
<proteinExistence type="predicted"/>
<feature type="transmembrane region" description="Helical" evidence="1">
    <location>
        <begin position="178"/>
        <end position="203"/>
    </location>
</feature>
<keyword evidence="1" id="KW-1133">Transmembrane helix</keyword>
<feature type="transmembrane region" description="Helical" evidence="1">
    <location>
        <begin position="148"/>
        <end position="171"/>
    </location>
</feature>
<protein>
    <recommendedName>
        <fullName evidence="4">ABC-2 type transport system permease protein</fullName>
    </recommendedName>
</protein>
<evidence type="ECO:0000313" key="2">
    <source>
        <dbReference type="EMBL" id="PJJ56224.1"/>
    </source>
</evidence>
<name>A0A0B2BLU8_9ACTN</name>
<dbReference type="Proteomes" id="UP000230842">
    <property type="component" value="Unassembled WGS sequence"/>
</dbReference>